<proteinExistence type="predicted"/>
<gene>
    <name evidence="1" type="ORF">J4215_05655</name>
</gene>
<sequence>MLRTVVSAAIVMPLGCGLKMPRTERISQVKEYGWRHRTGNLRRLIVSQKVYPKVPVEYYLAEIARLSAKASRQKLSPQSNVSPELELITPLFSAEALKWMVKRKHVSQIVADEIKKYQKGVPKQRIPVNLYLTARSEWTRYVHENLKTRSFFTELQWTPKKQLDFLLVAMKDWNSYQRVIQQGHIRDAASAKYLSELKAYAETFQ</sequence>
<dbReference type="AlphaFoldDB" id="A0A8T4LBF0"/>
<comment type="caution">
    <text evidence="1">The sequence shown here is derived from an EMBL/GenBank/DDBJ whole genome shotgun (WGS) entry which is preliminary data.</text>
</comment>
<dbReference type="EMBL" id="JAGVWC010000012">
    <property type="protein sequence ID" value="MBS3062040.1"/>
    <property type="molecule type" value="Genomic_DNA"/>
</dbReference>
<reference evidence="1" key="1">
    <citation type="submission" date="2021-03" db="EMBL/GenBank/DDBJ databases">
        <authorList>
            <person name="Jaffe A."/>
        </authorList>
    </citation>
    <scope>NUCLEOTIDE SEQUENCE</scope>
    <source>
        <strain evidence="1">RIFCSPLOWO2_01_FULL_AR10_48_17</strain>
    </source>
</reference>
<evidence type="ECO:0000313" key="1">
    <source>
        <dbReference type="EMBL" id="MBS3062040.1"/>
    </source>
</evidence>
<organism evidence="1 2">
    <name type="scientific">Candidatus Iainarchaeum sp</name>
    <dbReference type="NCBI Taxonomy" id="3101447"/>
    <lineage>
        <taxon>Archaea</taxon>
        <taxon>Candidatus Iainarchaeota</taxon>
        <taxon>Candidatus Iainarchaeia</taxon>
        <taxon>Candidatus Iainarchaeales</taxon>
        <taxon>Candidatus Iainarchaeaceae</taxon>
        <taxon>Candidatus Iainarchaeum</taxon>
    </lineage>
</organism>
<dbReference type="Proteomes" id="UP000675968">
    <property type="component" value="Unassembled WGS sequence"/>
</dbReference>
<protein>
    <submittedName>
        <fullName evidence="1">Uncharacterized protein</fullName>
    </submittedName>
</protein>
<accession>A0A8T4LBF0</accession>
<name>A0A8T4LBF0_9ARCH</name>
<evidence type="ECO:0000313" key="2">
    <source>
        <dbReference type="Proteomes" id="UP000675968"/>
    </source>
</evidence>
<reference evidence="1" key="2">
    <citation type="submission" date="2021-05" db="EMBL/GenBank/DDBJ databases">
        <title>Protein family content uncovers lineage relationships and bacterial pathway maintenance mechanisms in DPANN archaea.</title>
        <authorList>
            <person name="Castelle C.J."/>
            <person name="Meheust R."/>
            <person name="Jaffe A.L."/>
            <person name="Seitz K."/>
            <person name="Gong X."/>
            <person name="Baker B.J."/>
            <person name="Banfield J.F."/>
        </authorList>
    </citation>
    <scope>NUCLEOTIDE SEQUENCE</scope>
    <source>
        <strain evidence="1">RIFCSPLOWO2_01_FULL_AR10_48_17</strain>
    </source>
</reference>